<dbReference type="Proteomes" id="UP000886998">
    <property type="component" value="Unassembled WGS sequence"/>
</dbReference>
<accession>A0A8X6IVY4</accession>
<evidence type="ECO:0000313" key="1">
    <source>
        <dbReference type="EMBL" id="GFS62436.1"/>
    </source>
</evidence>
<sequence>MVSAHARRSSLYVENQSRMGISHIQINWAEDLGILGGGRSLMGFLPNEGSRGKNFWKKDQDCVVERSLNMKELLKFPVSKYFSIIWVTVGSGRELGGV</sequence>
<gene>
    <name evidence="1" type="ORF">TNIN_296471</name>
</gene>
<organism evidence="1 2">
    <name type="scientific">Trichonephila inaurata madagascariensis</name>
    <dbReference type="NCBI Taxonomy" id="2747483"/>
    <lineage>
        <taxon>Eukaryota</taxon>
        <taxon>Metazoa</taxon>
        <taxon>Ecdysozoa</taxon>
        <taxon>Arthropoda</taxon>
        <taxon>Chelicerata</taxon>
        <taxon>Arachnida</taxon>
        <taxon>Araneae</taxon>
        <taxon>Araneomorphae</taxon>
        <taxon>Entelegynae</taxon>
        <taxon>Araneoidea</taxon>
        <taxon>Nephilidae</taxon>
        <taxon>Trichonephila</taxon>
        <taxon>Trichonephila inaurata</taxon>
    </lineage>
</organism>
<evidence type="ECO:0000313" key="2">
    <source>
        <dbReference type="Proteomes" id="UP000886998"/>
    </source>
</evidence>
<dbReference type="AlphaFoldDB" id="A0A8X6IVY4"/>
<keyword evidence="2" id="KW-1185">Reference proteome</keyword>
<name>A0A8X6IVY4_9ARAC</name>
<proteinExistence type="predicted"/>
<protein>
    <submittedName>
        <fullName evidence="1">Uncharacterized protein</fullName>
    </submittedName>
</protein>
<dbReference type="EMBL" id="BMAV01027810">
    <property type="protein sequence ID" value="GFS62436.1"/>
    <property type="molecule type" value="Genomic_DNA"/>
</dbReference>
<reference evidence="1" key="1">
    <citation type="submission" date="2020-08" db="EMBL/GenBank/DDBJ databases">
        <title>Multicomponent nature underlies the extraordinary mechanical properties of spider dragline silk.</title>
        <authorList>
            <person name="Kono N."/>
            <person name="Nakamura H."/>
            <person name="Mori M."/>
            <person name="Yoshida Y."/>
            <person name="Ohtoshi R."/>
            <person name="Malay A.D."/>
            <person name="Moran D.A.P."/>
            <person name="Tomita M."/>
            <person name="Numata K."/>
            <person name="Arakawa K."/>
        </authorList>
    </citation>
    <scope>NUCLEOTIDE SEQUENCE</scope>
</reference>
<comment type="caution">
    <text evidence="1">The sequence shown here is derived from an EMBL/GenBank/DDBJ whole genome shotgun (WGS) entry which is preliminary data.</text>
</comment>